<dbReference type="Gene3D" id="1.10.10.10">
    <property type="entry name" value="Winged helix-like DNA-binding domain superfamily/Winged helix DNA-binding domain"/>
    <property type="match status" value="1"/>
</dbReference>
<accession>A0A0D8XL40</accession>
<feature type="domain" description="HTH La-type RNA-binding" evidence="7">
    <location>
        <begin position="4"/>
        <end position="96"/>
    </location>
</feature>
<dbReference type="OrthoDB" id="439993at2759"/>
<evidence type="ECO:0000313" key="9">
    <source>
        <dbReference type="EMBL" id="KJH45333.1"/>
    </source>
</evidence>
<sequence>MAETENLAPNGDNNISDRVYYFGNINLPKDKFLQDVIKNDEGWVPIKTLLTFKRLAAITTDADVISNAVKASHSEIICLSDDGLKIRRNQENPLPENSLEYWQKIKHCTVYMKGFEQNTTLDDIMDFAKKFGQVENVLMRRTRPDRIFKGSVFITYKTRAEAESAQKDDSKFGDIQLVKMMQDDYWTMKNQESKEKRHAEKMAKNAKKYAEHAEKLHAKNSAHFVKGLILSVNGLPEDTTMSAVKEFFKKFGDVGYVVYENGQSKAEIRFAGEENGAEKAWNKAVEEGTDGKVIFQEKELTGKVLEGEDEEKYWSAFNASKQNKIDRAHSRRGGRAGRGRGGQGGPRGQKRPADDGGEPKNKKIIFEDDDGKAVDAASGDSPAET</sequence>
<dbReference type="Pfam" id="PF05383">
    <property type="entry name" value="La"/>
    <property type="match status" value="1"/>
</dbReference>
<dbReference type="InterPro" id="IPR000504">
    <property type="entry name" value="RRM_dom"/>
</dbReference>
<name>A0A0D8XL40_DICVI</name>
<feature type="domain" description="RRM" evidence="6">
    <location>
        <begin position="108"/>
        <end position="183"/>
    </location>
</feature>
<feature type="compositionally biased region" description="Basic and acidic residues" evidence="5">
    <location>
        <begin position="351"/>
        <end position="366"/>
    </location>
</feature>
<dbReference type="PROSITE" id="PS50102">
    <property type="entry name" value="RRM"/>
    <property type="match status" value="1"/>
</dbReference>
<dbReference type="CDD" id="cd12291">
    <property type="entry name" value="RRM1_La"/>
    <property type="match status" value="1"/>
</dbReference>
<reference evidence="9 10" key="1">
    <citation type="submission" date="2013-11" db="EMBL/GenBank/DDBJ databases">
        <title>Draft genome of the bovine lungworm Dictyocaulus viviparus.</title>
        <authorList>
            <person name="Mitreva M."/>
        </authorList>
    </citation>
    <scope>NUCLEOTIDE SEQUENCE [LARGE SCALE GENOMIC DNA]</scope>
    <source>
        <strain evidence="9 10">HannoverDv2000</strain>
    </source>
</reference>
<dbReference type="GO" id="GO:0005634">
    <property type="term" value="C:nucleus"/>
    <property type="evidence" value="ECO:0007669"/>
    <property type="project" value="UniProtKB-SubCell"/>
</dbReference>
<evidence type="ECO:0000256" key="2">
    <source>
        <dbReference type="ARBA" id="ARBA00022884"/>
    </source>
</evidence>
<evidence type="ECO:0000256" key="4">
    <source>
        <dbReference type="PROSITE-ProRule" id="PRU00332"/>
    </source>
</evidence>
<dbReference type="InterPro" id="IPR036390">
    <property type="entry name" value="WH_DNA-bd_sf"/>
</dbReference>
<dbReference type="GO" id="GO:0045727">
    <property type="term" value="P:positive regulation of translation"/>
    <property type="evidence" value="ECO:0007669"/>
    <property type="project" value="TreeGrafter"/>
</dbReference>
<dbReference type="PROSITE" id="PS51939">
    <property type="entry name" value="XRRM"/>
    <property type="match status" value="1"/>
</dbReference>
<dbReference type="InterPro" id="IPR002344">
    <property type="entry name" value="Lupus_La"/>
</dbReference>
<dbReference type="GO" id="GO:0010494">
    <property type="term" value="C:cytoplasmic stress granule"/>
    <property type="evidence" value="ECO:0007669"/>
    <property type="project" value="TreeGrafter"/>
</dbReference>
<dbReference type="Pfam" id="PF08777">
    <property type="entry name" value="RRM_3"/>
    <property type="match status" value="1"/>
</dbReference>
<dbReference type="GO" id="GO:1990904">
    <property type="term" value="C:ribonucleoprotein complex"/>
    <property type="evidence" value="ECO:0007669"/>
    <property type="project" value="UniProtKB-UniRule"/>
</dbReference>
<evidence type="ECO:0000259" key="6">
    <source>
        <dbReference type="PROSITE" id="PS50102"/>
    </source>
</evidence>
<dbReference type="STRING" id="29172.A0A0D8XL40"/>
<dbReference type="PANTHER" id="PTHR22792">
    <property type="entry name" value="LUPUS LA PROTEIN-RELATED"/>
    <property type="match status" value="1"/>
</dbReference>
<dbReference type="GO" id="GO:0008033">
    <property type="term" value="P:tRNA processing"/>
    <property type="evidence" value="ECO:0007669"/>
    <property type="project" value="TreeGrafter"/>
</dbReference>
<dbReference type="SUPFAM" id="SSF54928">
    <property type="entry name" value="RNA-binding domain, RBD"/>
    <property type="match status" value="1"/>
</dbReference>
<keyword evidence="2 4" id="KW-0694">RNA-binding</keyword>
<gene>
    <name evidence="9" type="ORF">DICVIV_08609</name>
</gene>
<proteinExistence type="predicted"/>
<dbReference type="PANTHER" id="PTHR22792:SF166">
    <property type="entry name" value="LUPUS LA PROTEIN HOMOLOG"/>
    <property type="match status" value="1"/>
</dbReference>
<feature type="region of interest" description="Disordered" evidence="5">
    <location>
        <begin position="322"/>
        <end position="385"/>
    </location>
</feature>
<dbReference type="InterPro" id="IPR014886">
    <property type="entry name" value="La_xRRM"/>
</dbReference>
<evidence type="ECO:0000313" key="10">
    <source>
        <dbReference type="Proteomes" id="UP000053766"/>
    </source>
</evidence>
<keyword evidence="3" id="KW-0539">Nucleus</keyword>
<organism evidence="9 10">
    <name type="scientific">Dictyocaulus viviparus</name>
    <name type="common">Bovine lungworm</name>
    <dbReference type="NCBI Taxonomy" id="29172"/>
    <lineage>
        <taxon>Eukaryota</taxon>
        <taxon>Metazoa</taxon>
        <taxon>Ecdysozoa</taxon>
        <taxon>Nematoda</taxon>
        <taxon>Chromadorea</taxon>
        <taxon>Rhabditida</taxon>
        <taxon>Rhabditina</taxon>
        <taxon>Rhabditomorpha</taxon>
        <taxon>Strongyloidea</taxon>
        <taxon>Metastrongylidae</taxon>
        <taxon>Dictyocaulus</taxon>
    </lineage>
</organism>
<keyword evidence="10" id="KW-1185">Reference proteome</keyword>
<feature type="domain" description="XRRM" evidence="8">
    <location>
        <begin position="223"/>
        <end position="346"/>
    </location>
</feature>
<dbReference type="GO" id="GO:0003729">
    <property type="term" value="F:mRNA binding"/>
    <property type="evidence" value="ECO:0007669"/>
    <property type="project" value="TreeGrafter"/>
</dbReference>
<dbReference type="PRINTS" id="PR00302">
    <property type="entry name" value="LUPUSLA"/>
</dbReference>
<dbReference type="GO" id="GO:0005829">
    <property type="term" value="C:cytosol"/>
    <property type="evidence" value="ECO:0007669"/>
    <property type="project" value="TreeGrafter"/>
</dbReference>
<reference evidence="10" key="2">
    <citation type="journal article" date="2016" name="Sci. Rep.">
        <title>Dictyocaulus viviparus genome, variome and transcriptome elucidate lungworm biology and support future intervention.</title>
        <authorList>
            <person name="McNulty S.N."/>
            <person name="Strube C."/>
            <person name="Rosa B.A."/>
            <person name="Martin J.C."/>
            <person name="Tyagi R."/>
            <person name="Choi Y.J."/>
            <person name="Wang Q."/>
            <person name="Hallsworth Pepin K."/>
            <person name="Zhang X."/>
            <person name="Ozersky P."/>
            <person name="Wilson R.K."/>
            <person name="Sternberg P.W."/>
            <person name="Gasser R.B."/>
            <person name="Mitreva M."/>
        </authorList>
    </citation>
    <scope>NUCLEOTIDE SEQUENCE [LARGE SCALE GENOMIC DNA]</scope>
    <source>
        <strain evidence="10">HannoverDv2000</strain>
    </source>
</reference>
<dbReference type="Proteomes" id="UP000053766">
    <property type="component" value="Unassembled WGS sequence"/>
</dbReference>
<dbReference type="Pfam" id="PF00076">
    <property type="entry name" value="RRM_1"/>
    <property type="match status" value="1"/>
</dbReference>
<comment type="subcellular location">
    <subcellularLocation>
        <location evidence="1">Nucleus</location>
    </subcellularLocation>
</comment>
<protein>
    <submittedName>
        <fullName evidence="9">La domain protein</fullName>
    </submittedName>
</protein>
<evidence type="ECO:0000259" key="7">
    <source>
        <dbReference type="PROSITE" id="PS50961"/>
    </source>
</evidence>
<dbReference type="EMBL" id="KN716413">
    <property type="protein sequence ID" value="KJH45333.1"/>
    <property type="molecule type" value="Genomic_DNA"/>
</dbReference>
<dbReference type="SUPFAM" id="SSF46785">
    <property type="entry name" value="Winged helix' DNA-binding domain"/>
    <property type="match status" value="1"/>
</dbReference>
<evidence type="ECO:0000256" key="5">
    <source>
        <dbReference type="SAM" id="MobiDB-lite"/>
    </source>
</evidence>
<dbReference type="InterPro" id="IPR035979">
    <property type="entry name" value="RBD_domain_sf"/>
</dbReference>
<dbReference type="InterPro" id="IPR036388">
    <property type="entry name" value="WH-like_DNA-bd_sf"/>
</dbReference>
<evidence type="ECO:0000259" key="8">
    <source>
        <dbReference type="PROSITE" id="PS51939"/>
    </source>
</evidence>
<feature type="compositionally biased region" description="Basic residues" evidence="5">
    <location>
        <begin position="329"/>
        <end position="338"/>
    </location>
</feature>
<dbReference type="InterPro" id="IPR012677">
    <property type="entry name" value="Nucleotide-bd_a/b_plait_sf"/>
</dbReference>
<dbReference type="SMART" id="SM00360">
    <property type="entry name" value="RRM"/>
    <property type="match status" value="2"/>
</dbReference>
<dbReference type="InterPro" id="IPR006630">
    <property type="entry name" value="La_HTH"/>
</dbReference>
<dbReference type="PROSITE" id="PS50961">
    <property type="entry name" value="HTH_LA"/>
    <property type="match status" value="1"/>
</dbReference>
<dbReference type="Gene3D" id="3.30.70.330">
    <property type="match status" value="2"/>
</dbReference>
<dbReference type="SMART" id="SM00715">
    <property type="entry name" value="LA"/>
    <property type="match status" value="1"/>
</dbReference>
<evidence type="ECO:0000256" key="3">
    <source>
        <dbReference type="ARBA" id="ARBA00023242"/>
    </source>
</evidence>
<dbReference type="InterPro" id="IPR045180">
    <property type="entry name" value="La_dom_prot"/>
</dbReference>
<dbReference type="AlphaFoldDB" id="A0A0D8XL40"/>
<evidence type="ECO:0000256" key="1">
    <source>
        <dbReference type="ARBA" id="ARBA00004123"/>
    </source>
</evidence>